<dbReference type="STRING" id="1423740.FC36_GL000574"/>
<dbReference type="EMBL" id="AZFH01000001">
    <property type="protein sequence ID" value="KRL85204.1"/>
    <property type="molecule type" value="Genomic_DNA"/>
</dbReference>
<dbReference type="PATRIC" id="fig|1423740.3.peg.620"/>
<proteinExistence type="predicted"/>
<dbReference type="Proteomes" id="UP000051048">
    <property type="component" value="Unassembled WGS sequence"/>
</dbReference>
<dbReference type="RefSeq" id="WP_025020265.1">
    <property type="nucleotide sequence ID" value="NZ_AZFH01000001.1"/>
</dbReference>
<evidence type="ECO:0000313" key="3">
    <source>
        <dbReference type="Proteomes" id="UP000051048"/>
    </source>
</evidence>
<gene>
    <name evidence="2" type="ORF">FC36_GL000574</name>
</gene>
<name>A0A0R1TY94_9LACO</name>
<organism evidence="2 3">
    <name type="scientific">Ligilactobacillus equi DSM 15833 = JCM 10991</name>
    <dbReference type="NCBI Taxonomy" id="1423740"/>
    <lineage>
        <taxon>Bacteria</taxon>
        <taxon>Bacillati</taxon>
        <taxon>Bacillota</taxon>
        <taxon>Bacilli</taxon>
        <taxon>Lactobacillales</taxon>
        <taxon>Lactobacillaceae</taxon>
        <taxon>Ligilactobacillus</taxon>
    </lineage>
</organism>
<protein>
    <submittedName>
        <fullName evidence="2">Uncharacterized protein</fullName>
    </submittedName>
</protein>
<dbReference type="AlphaFoldDB" id="A0A0R1TY94"/>
<sequence length="327" mass="37654">MTKKQKQIDKKKSTGQKDSTKIVTPTASDQLLAYSQHLKDGLKHGMEFTQIIDTLVATKDYQELFNAIRQLAAYDLNTAYVTYPQQYSKSDYYLLFLNRLSELARKKSMNLQSEKAKLALSHQFPGIEDQSNFVFTKLDQAKAYYTEVQSGQDIFYLDFKDGILRFNSEAFTKLLLQKYQAAAVPPKVLLSLVDYFLDLGLIFKEQYGFDVDFNVLDPDNHGVYPMISDKTPEAALDRLFIQAQKANYRLQTDIYSRAILELNGGITLTAFDVDLVEEGKGHQWVLGVRDEKQEVSLVKLLLKYDFLRDWYLTNQAEVAIRSDARYF</sequence>
<feature type="region of interest" description="Disordered" evidence="1">
    <location>
        <begin position="1"/>
        <end position="20"/>
    </location>
</feature>
<dbReference type="OrthoDB" id="2248799at2"/>
<accession>A0A0R1TY94</accession>
<reference evidence="2 3" key="1">
    <citation type="journal article" date="2015" name="Genome Announc.">
        <title>Expanding the biotechnology potential of lactobacilli through comparative genomics of 213 strains and associated genera.</title>
        <authorList>
            <person name="Sun Z."/>
            <person name="Harris H.M."/>
            <person name="McCann A."/>
            <person name="Guo C."/>
            <person name="Argimon S."/>
            <person name="Zhang W."/>
            <person name="Yang X."/>
            <person name="Jeffery I.B."/>
            <person name="Cooney J.C."/>
            <person name="Kagawa T.F."/>
            <person name="Liu W."/>
            <person name="Song Y."/>
            <person name="Salvetti E."/>
            <person name="Wrobel A."/>
            <person name="Rasinkangas P."/>
            <person name="Parkhill J."/>
            <person name="Rea M.C."/>
            <person name="O'Sullivan O."/>
            <person name="Ritari J."/>
            <person name="Douillard F.P."/>
            <person name="Paul Ross R."/>
            <person name="Yang R."/>
            <person name="Briner A.E."/>
            <person name="Felis G.E."/>
            <person name="de Vos W.M."/>
            <person name="Barrangou R."/>
            <person name="Klaenhammer T.R."/>
            <person name="Caufield P.W."/>
            <person name="Cui Y."/>
            <person name="Zhang H."/>
            <person name="O'Toole P.W."/>
        </authorList>
    </citation>
    <scope>NUCLEOTIDE SEQUENCE [LARGE SCALE GENOMIC DNA]</scope>
    <source>
        <strain evidence="2 3">DSM 15833</strain>
    </source>
</reference>
<comment type="caution">
    <text evidence="2">The sequence shown here is derived from an EMBL/GenBank/DDBJ whole genome shotgun (WGS) entry which is preliminary data.</text>
</comment>
<evidence type="ECO:0000256" key="1">
    <source>
        <dbReference type="SAM" id="MobiDB-lite"/>
    </source>
</evidence>
<evidence type="ECO:0000313" key="2">
    <source>
        <dbReference type="EMBL" id="KRL85204.1"/>
    </source>
</evidence>
<feature type="compositionally biased region" description="Basic and acidic residues" evidence="1">
    <location>
        <begin position="1"/>
        <end position="12"/>
    </location>
</feature>